<sequence length="265" mass="28967">MAFHNPSLSDSEPPANLWSKVPEVTVFFWIIKVLATTVGETAADFLNETLNLGLTGTTLVMSVLLIVALVVQFRTRKYVPGVYWVNVVLISVVGTLITDNLTDHLGISLWTSTGVFAVLLVLTFLGWYRSERTLSIHSIFTPRREGWYWLTILWTFSLGTAAGDLLAETLNVGYFFSILIFAGAIAVIGVGHLIVRGNGIVAFWLAYILTRPLGASVGDWLSQAKDDGGLGLGTTTTSVVFLLLILGLTVYLTVSKRDQLVVESR</sequence>
<dbReference type="Pfam" id="PF03988">
    <property type="entry name" value="DUF347"/>
    <property type="match status" value="4"/>
</dbReference>
<keyword evidence="1" id="KW-0472">Membrane</keyword>
<keyword evidence="1" id="KW-1133">Transmembrane helix</keyword>
<name>A0ABQ2DGU3_9DEIO</name>
<evidence type="ECO:0000313" key="3">
    <source>
        <dbReference type="Proteomes" id="UP000632222"/>
    </source>
</evidence>
<keyword evidence="1" id="KW-0812">Transmembrane</keyword>
<dbReference type="InterPro" id="IPR007136">
    <property type="entry name" value="DUF347"/>
</dbReference>
<evidence type="ECO:0000256" key="1">
    <source>
        <dbReference type="SAM" id="Phobius"/>
    </source>
</evidence>
<feature type="transmembrane region" description="Helical" evidence="1">
    <location>
        <begin position="147"/>
        <end position="167"/>
    </location>
</feature>
<feature type="transmembrane region" description="Helical" evidence="1">
    <location>
        <begin position="230"/>
        <end position="254"/>
    </location>
</feature>
<gene>
    <name evidence="2" type="ORF">GCM10008938_49630</name>
</gene>
<comment type="caution">
    <text evidence="2">The sequence shown here is derived from an EMBL/GenBank/DDBJ whole genome shotgun (WGS) entry which is preliminary data.</text>
</comment>
<accession>A0ABQ2DGU3</accession>
<dbReference type="RefSeq" id="WP_189008741.1">
    <property type="nucleotide sequence ID" value="NZ_BMOD01000039.1"/>
</dbReference>
<feature type="transmembrane region" description="Helical" evidence="1">
    <location>
        <begin position="201"/>
        <end position="218"/>
    </location>
</feature>
<keyword evidence="3" id="KW-1185">Reference proteome</keyword>
<dbReference type="EMBL" id="BMOD01000039">
    <property type="protein sequence ID" value="GGJ57616.1"/>
    <property type="molecule type" value="Genomic_DNA"/>
</dbReference>
<proteinExistence type="predicted"/>
<feature type="transmembrane region" description="Helical" evidence="1">
    <location>
        <begin position="173"/>
        <end position="194"/>
    </location>
</feature>
<feature type="transmembrane region" description="Helical" evidence="1">
    <location>
        <begin position="78"/>
        <end position="97"/>
    </location>
</feature>
<reference evidence="3" key="1">
    <citation type="journal article" date="2019" name="Int. J. Syst. Evol. Microbiol.">
        <title>The Global Catalogue of Microorganisms (GCM) 10K type strain sequencing project: providing services to taxonomists for standard genome sequencing and annotation.</title>
        <authorList>
            <consortium name="The Broad Institute Genomics Platform"/>
            <consortium name="The Broad Institute Genome Sequencing Center for Infectious Disease"/>
            <person name="Wu L."/>
            <person name="Ma J."/>
        </authorList>
    </citation>
    <scope>NUCLEOTIDE SEQUENCE [LARGE SCALE GENOMIC DNA]</scope>
    <source>
        <strain evidence="3">JCM 14370</strain>
    </source>
</reference>
<feature type="transmembrane region" description="Helical" evidence="1">
    <location>
        <begin position="52"/>
        <end position="71"/>
    </location>
</feature>
<organism evidence="2 3">
    <name type="scientific">Deinococcus roseus</name>
    <dbReference type="NCBI Taxonomy" id="392414"/>
    <lineage>
        <taxon>Bacteria</taxon>
        <taxon>Thermotogati</taxon>
        <taxon>Deinococcota</taxon>
        <taxon>Deinococci</taxon>
        <taxon>Deinococcales</taxon>
        <taxon>Deinococcaceae</taxon>
        <taxon>Deinococcus</taxon>
    </lineage>
</organism>
<dbReference type="Proteomes" id="UP000632222">
    <property type="component" value="Unassembled WGS sequence"/>
</dbReference>
<evidence type="ECO:0000313" key="2">
    <source>
        <dbReference type="EMBL" id="GGJ57616.1"/>
    </source>
</evidence>
<feature type="transmembrane region" description="Helical" evidence="1">
    <location>
        <begin position="109"/>
        <end position="127"/>
    </location>
</feature>
<protein>
    <submittedName>
        <fullName evidence="2">Membrane protein</fullName>
    </submittedName>
</protein>